<accession>A0A078AEP7</accession>
<dbReference type="Gene3D" id="1.20.58.60">
    <property type="match status" value="1"/>
</dbReference>
<proteinExistence type="predicted"/>
<reference evidence="3 4" key="1">
    <citation type="submission" date="2014-06" db="EMBL/GenBank/DDBJ databases">
        <authorList>
            <person name="Swart Estienne"/>
        </authorList>
    </citation>
    <scope>NUCLEOTIDE SEQUENCE [LARGE SCALE GENOMIC DNA]</scope>
    <source>
        <strain evidence="3 4">130c</strain>
    </source>
</reference>
<feature type="compositionally biased region" description="Low complexity" evidence="2">
    <location>
        <begin position="224"/>
        <end position="235"/>
    </location>
</feature>
<sequence length="655" mass="74437">MLSNLASNQSLPTIANTIPHDESASLFEDSKEPFTTEQSKSQLDSGKNNASNELMKMLRDHDAVLKNLRNDVNQLKDKSKVQDDNHNKLNSNFDKYKQQTDKTIDEIKNLLKDHADRLTASEGSITLLKALGSTGGGGKGSDGDNKGLIEILEQLTDKLKKDIHNNFVQKSNFENLIRRIDDLADHSKDLDKKHDNHETSITQCRDLSDQNNLDIQDLKKKVKSNSNSSNLNDNSTGILPNTNSNNDSVINEILNRLKFMERELENKVDMEVFDNEIAGLKALIGNIDEGVNNDLGNLKDQVTKLQSKVDKHTNDIANLFEFLNDIKNTPPQVVNTGGPSTNDILLLRNRMEYVESVLSQYKKTINELNKKLDDFMNEANKKLGAVDESVIRRLQDELNRLRNEFIGYRDDNDNNIKNIFEQLLNKADKDELQKLENRIMEKLNEMLQKFLGMFADKKDTVKRLTNLEKNVKTIFDLMMSKNSPRQNEDDAMFTKKPLNGLTCASCERNIINLSGQIADYHPWKKLPFREPNDRISRYGPGFSKILAMMKPEPSIDNSRADQTQIRAGSTQNDTSFFNHSQTIHEHMINVEMPQNINVSAKNSARTGYQFYTKQNAQFGSRKGSQLRQGATIEDSPPPRENSTDKLPQLNIKVIK</sequence>
<keyword evidence="4" id="KW-1185">Reference proteome</keyword>
<evidence type="ECO:0000256" key="1">
    <source>
        <dbReference type="SAM" id="Coils"/>
    </source>
</evidence>
<dbReference type="InParanoid" id="A0A078AEP7"/>
<evidence type="ECO:0000313" key="4">
    <source>
        <dbReference type="Proteomes" id="UP000039865"/>
    </source>
</evidence>
<feature type="region of interest" description="Disordered" evidence="2">
    <location>
        <begin position="615"/>
        <end position="649"/>
    </location>
</feature>
<evidence type="ECO:0000313" key="3">
    <source>
        <dbReference type="EMBL" id="CDW80316.1"/>
    </source>
</evidence>
<feature type="compositionally biased region" description="Polar residues" evidence="2">
    <location>
        <begin position="615"/>
        <end position="628"/>
    </location>
</feature>
<keyword evidence="1" id="KW-0175">Coiled coil</keyword>
<protein>
    <submittedName>
        <fullName evidence="3">Uncharacterized protein</fullName>
    </submittedName>
</protein>
<feature type="coiled-coil region" evidence="1">
    <location>
        <begin position="351"/>
        <end position="449"/>
    </location>
</feature>
<dbReference type="Proteomes" id="UP000039865">
    <property type="component" value="Unassembled WGS sequence"/>
</dbReference>
<feature type="coiled-coil region" evidence="1">
    <location>
        <begin position="58"/>
        <end position="85"/>
    </location>
</feature>
<name>A0A078AEP7_STYLE</name>
<feature type="region of interest" description="Disordered" evidence="2">
    <location>
        <begin position="221"/>
        <end position="243"/>
    </location>
</feature>
<organism evidence="3 4">
    <name type="scientific">Stylonychia lemnae</name>
    <name type="common">Ciliate</name>
    <dbReference type="NCBI Taxonomy" id="5949"/>
    <lineage>
        <taxon>Eukaryota</taxon>
        <taxon>Sar</taxon>
        <taxon>Alveolata</taxon>
        <taxon>Ciliophora</taxon>
        <taxon>Intramacronucleata</taxon>
        <taxon>Spirotrichea</taxon>
        <taxon>Stichotrichia</taxon>
        <taxon>Sporadotrichida</taxon>
        <taxon>Oxytrichidae</taxon>
        <taxon>Stylonychinae</taxon>
        <taxon>Stylonychia</taxon>
    </lineage>
</organism>
<dbReference type="EMBL" id="CCKQ01008854">
    <property type="protein sequence ID" value="CDW80316.1"/>
    <property type="molecule type" value="Genomic_DNA"/>
</dbReference>
<dbReference type="OMA" id="IANTIPH"/>
<dbReference type="OrthoDB" id="303547at2759"/>
<gene>
    <name evidence="3" type="primary">Contig9323.g9962</name>
    <name evidence="3" type="ORF">STYLEM_9313</name>
</gene>
<evidence type="ECO:0000256" key="2">
    <source>
        <dbReference type="SAM" id="MobiDB-lite"/>
    </source>
</evidence>
<dbReference type="AlphaFoldDB" id="A0A078AEP7"/>